<feature type="active site" description="Proton acceptor" evidence="6">
    <location>
        <position position="52"/>
    </location>
</feature>
<reference evidence="7" key="1">
    <citation type="journal article" date="2021" name="PeerJ">
        <title>Extensive microbial diversity within the chicken gut microbiome revealed by metagenomics and culture.</title>
        <authorList>
            <person name="Gilroy R."/>
            <person name="Ravi A."/>
            <person name="Getino M."/>
            <person name="Pursley I."/>
            <person name="Horton D.L."/>
            <person name="Alikhan N.F."/>
            <person name="Baker D."/>
            <person name="Gharbi K."/>
            <person name="Hall N."/>
            <person name="Watson M."/>
            <person name="Adriaenssens E.M."/>
            <person name="Foster-Nyarko E."/>
            <person name="Jarju S."/>
            <person name="Secka A."/>
            <person name="Antonio M."/>
            <person name="Oren A."/>
            <person name="Chaudhuri R.R."/>
            <person name="La Ragione R."/>
            <person name="Hildebrand F."/>
            <person name="Pallen M.J."/>
        </authorList>
    </citation>
    <scope>NUCLEOTIDE SEQUENCE</scope>
    <source>
        <strain evidence="7">CHK33-5263</strain>
    </source>
</reference>
<feature type="binding site" evidence="6">
    <location>
        <position position="155"/>
    </location>
    <ligand>
        <name>NAD(+)</name>
        <dbReference type="ChEBI" id="CHEBI:57540"/>
    </ligand>
</feature>
<keyword evidence="4 6" id="KW-0520">NAD</keyword>
<name>A0A9D2DXV0_9FIRM</name>
<dbReference type="SUPFAM" id="SSF111331">
    <property type="entry name" value="NAD kinase/diacylglycerol kinase-like"/>
    <property type="match status" value="1"/>
</dbReference>
<dbReference type="InterPro" id="IPR016064">
    <property type="entry name" value="NAD/diacylglycerol_kinase_sf"/>
</dbReference>
<comment type="cofactor">
    <cofactor evidence="6">
        <name>a divalent metal cation</name>
        <dbReference type="ChEBI" id="CHEBI:60240"/>
    </cofactor>
</comment>
<dbReference type="Pfam" id="PF20143">
    <property type="entry name" value="NAD_kinase_C"/>
    <property type="match status" value="1"/>
</dbReference>
<accession>A0A9D2DXV0</accession>
<comment type="subcellular location">
    <subcellularLocation>
        <location evidence="6">Cytoplasm</location>
    </subcellularLocation>
</comment>
<dbReference type="GO" id="GO:0003951">
    <property type="term" value="F:NAD+ kinase activity"/>
    <property type="evidence" value="ECO:0007669"/>
    <property type="project" value="UniProtKB-UniRule"/>
</dbReference>
<evidence type="ECO:0000256" key="2">
    <source>
        <dbReference type="ARBA" id="ARBA00022777"/>
    </source>
</evidence>
<comment type="function">
    <text evidence="6">Involved in the regulation of the intracellular balance of NAD and NADP, and is a key enzyme in the biosynthesis of NADP. Catalyzes specifically the phosphorylation on 2'-hydroxyl of the adenosine moiety of NAD to yield NADP.</text>
</comment>
<keyword evidence="6" id="KW-0963">Cytoplasm</keyword>
<dbReference type="Gene3D" id="3.40.50.10330">
    <property type="entry name" value="Probable inorganic polyphosphate/atp-NAD kinase, domain 1"/>
    <property type="match status" value="1"/>
</dbReference>
<keyword evidence="6" id="KW-0547">Nucleotide-binding</keyword>
<feature type="binding site" evidence="6">
    <location>
        <position position="57"/>
    </location>
    <ligand>
        <name>NAD(+)</name>
        <dbReference type="ChEBI" id="CHEBI:57540"/>
    </ligand>
</feature>
<keyword evidence="2 6" id="KW-0418">Kinase</keyword>
<dbReference type="PANTHER" id="PTHR20275">
    <property type="entry name" value="NAD KINASE"/>
    <property type="match status" value="1"/>
</dbReference>
<protein>
    <recommendedName>
        <fullName evidence="6">NAD kinase</fullName>
        <ecNumber evidence="6">2.7.1.23</ecNumber>
    </recommendedName>
    <alternativeName>
        <fullName evidence="6">ATP-dependent NAD kinase</fullName>
    </alternativeName>
</protein>
<dbReference type="PANTHER" id="PTHR20275:SF0">
    <property type="entry name" value="NAD KINASE"/>
    <property type="match status" value="1"/>
</dbReference>
<feature type="binding site" evidence="6">
    <location>
        <begin position="121"/>
        <end position="122"/>
    </location>
    <ligand>
        <name>NAD(+)</name>
        <dbReference type="ChEBI" id="CHEBI:57540"/>
    </ligand>
</feature>
<dbReference type="GO" id="GO:0005524">
    <property type="term" value="F:ATP binding"/>
    <property type="evidence" value="ECO:0007669"/>
    <property type="project" value="UniProtKB-KW"/>
</dbReference>
<reference evidence="7" key="2">
    <citation type="submission" date="2021-04" db="EMBL/GenBank/DDBJ databases">
        <authorList>
            <person name="Gilroy R."/>
        </authorList>
    </citation>
    <scope>NUCLEOTIDE SEQUENCE</scope>
    <source>
        <strain evidence="7">CHK33-5263</strain>
    </source>
</reference>
<dbReference type="EMBL" id="DXBS01000119">
    <property type="protein sequence ID" value="HIZ25075.1"/>
    <property type="molecule type" value="Genomic_DNA"/>
</dbReference>
<sequence>MKLGIFYNRDQADASVAERLAADIRRHGHAAIIYSDLKEIGQVDRLIVLGGDGTMLRVALRASVLNIPIVGVNFGTLGFLTEFERDECERVVPLALDEHCAMLRRSMLEAELNGKMFDCLNELALLHPVYPGRANKVVRIAVTIDGSHAGEFVADGLIVTTPTGSTAYSLSAGGSIMTPDCETFQLTPVCAFSMRSRPIAYSDKSELGFSLLKGEVVLYGDGVYLGEAGADDRLIVRKSARTVTFLTRGLSEYFRRMTEKIN</sequence>
<gene>
    <name evidence="6" type="primary">nadK</name>
    <name evidence="7" type="ORF">H9812_06360</name>
</gene>
<comment type="similarity">
    <text evidence="6">Belongs to the NAD kinase family.</text>
</comment>
<dbReference type="GO" id="GO:0019674">
    <property type="term" value="P:NAD+ metabolic process"/>
    <property type="evidence" value="ECO:0007669"/>
    <property type="project" value="InterPro"/>
</dbReference>
<dbReference type="InterPro" id="IPR017437">
    <property type="entry name" value="ATP-NAD_kinase_PpnK-typ_C"/>
</dbReference>
<comment type="caution">
    <text evidence="6">Lacks conserved residue(s) required for the propagation of feature annotation.</text>
</comment>
<keyword evidence="6" id="KW-0067">ATP-binding</keyword>
<proteinExistence type="inferred from homology"/>
<feature type="binding site" evidence="6">
    <location>
        <position position="136"/>
    </location>
    <ligand>
        <name>NAD(+)</name>
        <dbReference type="ChEBI" id="CHEBI:57540"/>
    </ligand>
</feature>
<dbReference type="AlphaFoldDB" id="A0A9D2DXV0"/>
<dbReference type="GO" id="GO:0051287">
    <property type="term" value="F:NAD binding"/>
    <property type="evidence" value="ECO:0007669"/>
    <property type="project" value="UniProtKB-ARBA"/>
</dbReference>
<evidence type="ECO:0000313" key="7">
    <source>
        <dbReference type="EMBL" id="HIZ25075.1"/>
    </source>
</evidence>
<dbReference type="Gene3D" id="2.60.200.30">
    <property type="entry name" value="Probable inorganic polyphosphate/atp-NAD kinase, domain 2"/>
    <property type="match status" value="1"/>
</dbReference>
<dbReference type="Proteomes" id="UP000824044">
    <property type="component" value="Unassembled WGS sequence"/>
</dbReference>
<evidence type="ECO:0000256" key="6">
    <source>
        <dbReference type="HAMAP-Rule" id="MF_00361"/>
    </source>
</evidence>
<comment type="caution">
    <text evidence="7">The sequence shown here is derived from an EMBL/GenBank/DDBJ whole genome shotgun (WGS) entry which is preliminary data.</text>
</comment>
<feature type="binding site" evidence="6">
    <location>
        <begin position="52"/>
        <end position="53"/>
    </location>
    <ligand>
        <name>NAD(+)</name>
        <dbReference type="ChEBI" id="CHEBI:57540"/>
    </ligand>
</feature>
<evidence type="ECO:0000256" key="5">
    <source>
        <dbReference type="ARBA" id="ARBA00047925"/>
    </source>
</evidence>
<dbReference type="HAMAP" id="MF_00361">
    <property type="entry name" value="NAD_kinase"/>
    <property type="match status" value="1"/>
</dbReference>
<keyword evidence="1 6" id="KW-0808">Transferase</keyword>
<dbReference type="InterPro" id="IPR002504">
    <property type="entry name" value="NADK"/>
</dbReference>
<dbReference type="GO" id="GO:0005737">
    <property type="term" value="C:cytoplasm"/>
    <property type="evidence" value="ECO:0007669"/>
    <property type="project" value="UniProtKB-SubCell"/>
</dbReference>
<evidence type="ECO:0000256" key="4">
    <source>
        <dbReference type="ARBA" id="ARBA00023027"/>
    </source>
</evidence>
<dbReference type="Pfam" id="PF01513">
    <property type="entry name" value="NAD_kinase"/>
    <property type="match status" value="1"/>
</dbReference>
<dbReference type="InterPro" id="IPR017438">
    <property type="entry name" value="ATP-NAD_kinase_N"/>
</dbReference>
<evidence type="ECO:0000313" key="8">
    <source>
        <dbReference type="Proteomes" id="UP000824044"/>
    </source>
</evidence>
<organism evidence="7 8">
    <name type="scientific">Candidatus Gallimonas intestinigallinarum</name>
    <dbReference type="NCBI Taxonomy" id="2838604"/>
    <lineage>
        <taxon>Bacteria</taxon>
        <taxon>Bacillati</taxon>
        <taxon>Bacillota</taxon>
        <taxon>Clostridia</taxon>
        <taxon>Candidatus Gallimonas</taxon>
    </lineage>
</organism>
<keyword evidence="3 6" id="KW-0521">NADP</keyword>
<comment type="catalytic activity">
    <reaction evidence="5 6">
        <text>NAD(+) + ATP = ADP + NADP(+) + H(+)</text>
        <dbReference type="Rhea" id="RHEA:18629"/>
        <dbReference type="ChEBI" id="CHEBI:15378"/>
        <dbReference type="ChEBI" id="CHEBI:30616"/>
        <dbReference type="ChEBI" id="CHEBI:57540"/>
        <dbReference type="ChEBI" id="CHEBI:58349"/>
        <dbReference type="ChEBI" id="CHEBI:456216"/>
        <dbReference type="EC" id="2.7.1.23"/>
    </reaction>
</comment>
<evidence type="ECO:0000256" key="3">
    <source>
        <dbReference type="ARBA" id="ARBA00022857"/>
    </source>
</evidence>
<dbReference type="GO" id="GO:0006741">
    <property type="term" value="P:NADP+ biosynthetic process"/>
    <property type="evidence" value="ECO:0007669"/>
    <property type="project" value="UniProtKB-UniRule"/>
</dbReference>
<evidence type="ECO:0000256" key="1">
    <source>
        <dbReference type="ARBA" id="ARBA00022679"/>
    </source>
</evidence>
<dbReference type="EC" id="2.7.1.23" evidence="6"/>
<dbReference type="GO" id="GO:0046872">
    <property type="term" value="F:metal ion binding"/>
    <property type="evidence" value="ECO:0007669"/>
    <property type="project" value="UniProtKB-UniRule"/>
</dbReference>
<feature type="binding site" evidence="6">
    <location>
        <begin position="166"/>
        <end position="171"/>
    </location>
    <ligand>
        <name>NAD(+)</name>
        <dbReference type="ChEBI" id="CHEBI:57540"/>
    </ligand>
</feature>